<feature type="compositionally biased region" description="Basic residues" evidence="1">
    <location>
        <begin position="37"/>
        <end position="49"/>
    </location>
</feature>
<feature type="compositionally biased region" description="Gly residues" evidence="1">
    <location>
        <begin position="50"/>
        <end position="65"/>
    </location>
</feature>
<feature type="compositionally biased region" description="Gly residues" evidence="1">
    <location>
        <begin position="1"/>
        <end position="10"/>
    </location>
</feature>
<feature type="compositionally biased region" description="Basic residues" evidence="1">
    <location>
        <begin position="12"/>
        <end position="21"/>
    </location>
</feature>
<reference evidence="2 3" key="2">
    <citation type="journal article" date="2013" name="Plant Cell Physiol.">
        <title>Rice Annotation Project Database (RAP-DB): an integrative and interactive database for rice genomics.</title>
        <authorList>
            <person name="Sakai H."/>
            <person name="Lee S.S."/>
            <person name="Tanaka T."/>
            <person name="Numa H."/>
            <person name="Kim J."/>
            <person name="Kawahara Y."/>
            <person name="Wakimoto H."/>
            <person name="Yang C.C."/>
            <person name="Iwamoto M."/>
            <person name="Abe T."/>
            <person name="Yamada Y."/>
            <person name="Muto A."/>
            <person name="Inokuchi H."/>
            <person name="Ikemura T."/>
            <person name="Matsumoto T."/>
            <person name="Sasaki T."/>
            <person name="Itoh T."/>
        </authorList>
    </citation>
    <scope>NUCLEOTIDE SEQUENCE [LARGE SCALE GENOMIC DNA]</scope>
    <source>
        <strain evidence="3">cv. Nipponbare</strain>
    </source>
</reference>
<keyword evidence="3" id="KW-1185">Reference proteome</keyword>
<dbReference type="InParanoid" id="A0A0P0VGR1"/>
<gene>
    <name evidence="2" type="ordered locus">Os02g0231300</name>
    <name evidence="2" type="ORF">OSNPB_020231300</name>
</gene>
<proteinExistence type="predicted"/>
<reference evidence="2 3" key="3">
    <citation type="journal article" date="2013" name="Rice">
        <title>Improvement of the Oryza sativa Nipponbare reference genome using next generation sequence and optical map data.</title>
        <authorList>
            <person name="Kawahara Y."/>
            <person name="de la Bastide M."/>
            <person name="Hamilton J.P."/>
            <person name="Kanamori H."/>
            <person name="McCombie W.R."/>
            <person name="Ouyang S."/>
            <person name="Schwartz D.C."/>
            <person name="Tanaka T."/>
            <person name="Wu J."/>
            <person name="Zhou S."/>
            <person name="Childs K.L."/>
            <person name="Davidson R.M."/>
            <person name="Lin H."/>
            <person name="Quesada-Ocampo L."/>
            <person name="Vaillancourt B."/>
            <person name="Sakai H."/>
            <person name="Lee S.S."/>
            <person name="Kim J."/>
            <person name="Numa H."/>
            <person name="Itoh T."/>
            <person name="Buell C.R."/>
            <person name="Matsumoto T."/>
        </authorList>
    </citation>
    <scope>NUCLEOTIDE SEQUENCE [LARGE SCALE GENOMIC DNA]</scope>
    <source>
        <strain evidence="3">cv. Nipponbare</strain>
    </source>
</reference>
<name>A0A0P0VGR1_ORYSJ</name>
<feature type="compositionally biased region" description="Basic residues" evidence="1">
    <location>
        <begin position="106"/>
        <end position="118"/>
    </location>
</feature>
<evidence type="ECO:0000256" key="1">
    <source>
        <dbReference type="SAM" id="MobiDB-lite"/>
    </source>
</evidence>
<feature type="region of interest" description="Disordered" evidence="1">
    <location>
        <begin position="1"/>
        <end position="118"/>
    </location>
</feature>
<dbReference type="EMBL" id="AP014958">
    <property type="protein sequence ID" value="BAS77779.1"/>
    <property type="molecule type" value="Genomic_DNA"/>
</dbReference>
<evidence type="ECO:0000313" key="3">
    <source>
        <dbReference type="Proteomes" id="UP000059680"/>
    </source>
</evidence>
<dbReference type="PaxDb" id="39947-A0A0P0VGR1"/>
<dbReference type="AlphaFoldDB" id="A0A0P0VGR1"/>
<reference evidence="3" key="1">
    <citation type="journal article" date="2005" name="Nature">
        <title>The map-based sequence of the rice genome.</title>
        <authorList>
            <consortium name="International rice genome sequencing project (IRGSP)"/>
            <person name="Matsumoto T."/>
            <person name="Wu J."/>
            <person name="Kanamori H."/>
            <person name="Katayose Y."/>
            <person name="Fujisawa M."/>
            <person name="Namiki N."/>
            <person name="Mizuno H."/>
            <person name="Yamamoto K."/>
            <person name="Antonio B.A."/>
            <person name="Baba T."/>
            <person name="Sakata K."/>
            <person name="Nagamura Y."/>
            <person name="Aoki H."/>
            <person name="Arikawa K."/>
            <person name="Arita K."/>
            <person name="Bito T."/>
            <person name="Chiden Y."/>
            <person name="Fujitsuka N."/>
            <person name="Fukunaka R."/>
            <person name="Hamada M."/>
            <person name="Harada C."/>
            <person name="Hayashi A."/>
            <person name="Hijishita S."/>
            <person name="Honda M."/>
            <person name="Hosokawa S."/>
            <person name="Ichikawa Y."/>
            <person name="Idonuma A."/>
            <person name="Iijima M."/>
            <person name="Ikeda M."/>
            <person name="Ikeno M."/>
            <person name="Ito K."/>
            <person name="Ito S."/>
            <person name="Ito T."/>
            <person name="Ito Y."/>
            <person name="Ito Y."/>
            <person name="Iwabuchi A."/>
            <person name="Kamiya K."/>
            <person name="Karasawa W."/>
            <person name="Kurita K."/>
            <person name="Katagiri S."/>
            <person name="Kikuta A."/>
            <person name="Kobayashi H."/>
            <person name="Kobayashi N."/>
            <person name="Machita K."/>
            <person name="Maehara T."/>
            <person name="Masukawa M."/>
            <person name="Mizubayashi T."/>
            <person name="Mukai Y."/>
            <person name="Nagasaki H."/>
            <person name="Nagata Y."/>
            <person name="Naito S."/>
            <person name="Nakashima M."/>
            <person name="Nakama Y."/>
            <person name="Nakamichi Y."/>
            <person name="Nakamura M."/>
            <person name="Meguro A."/>
            <person name="Negishi M."/>
            <person name="Ohta I."/>
            <person name="Ohta T."/>
            <person name="Okamoto M."/>
            <person name="Ono N."/>
            <person name="Saji S."/>
            <person name="Sakaguchi M."/>
            <person name="Sakai K."/>
            <person name="Shibata M."/>
            <person name="Shimokawa T."/>
            <person name="Song J."/>
            <person name="Takazaki Y."/>
            <person name="Terasawa K."/>
            <person name="Tsugane M."/>
            <person name="Tsuji K."/>
            <person name="Ueda S."/>
            <person name="Waki K."/>
            <person name="Yamagata H."/>
            <person name="Yamamoto M."/>
            <person name="Yamamoto S."/>
            <person name="Yamane H."/>
            <person name="Yoshiki S."/>
            <person name="Yoshihara R."/>
            <person name="Yukawa K."/>
            <person name="Zhong H."/>
            <person name="Yano M."/>
            <person name="Yuan Q."/>
            <person name="Ouyang S."/>
            <person name="Liu J."/>
            <person name="Jones K.M."/>
            <person name="Gansberger K."/>
            <person name="Moffat K."/>
            <person name="Hill J."/>
            <person name="Bera J."/>
            <person name="Fadrosh D."/>
            <person name="Jin S."/>
            <person name="Johri S."/>
            <person name="Kim M."/>
            <person name="Overton L."/>
            <person name="Reardon M."/>
            <person name="Tsitrin T."/>
            <person name="Vuong H."/>
            <person name="Weaver B."/>
            <person name="Ciecko A."/>
            <person name="Tallon L."/>
            <person name="Jackson J."/>
            <person name="Pai G."/>
            <person name="Aken S.V."/>
            <person name="Utterback T."/>
            <person name="Reidmuller S."/>
            <person name="Feldblyum T."/>
            <person name="Hsiao J."/>
            <person name="Zismann V."/>
            <person name="Iobst S."/>
            <person name="de Vazeille A.R."/>
            <person name="Buell C.R."/>
            <person name="Ying K."/>
            <person name="Li Y."/>
            <person name="Lu T."/>
            <person name="Huang Y."/>
            <person name="Zhao Q."/>
            <person name="Feng Q."/>
            <person name="Zhang L."/>
            <person name="Zhu J."/>
            <person name="Weng Q."/>
            <person name="Mu J."/>
            <person name="Lu Y."/>
            <person name="Fan D."/>
            <person name="Liu Y."/>
            <person name="Guan J."/>
            <person name="Zhang Y."/>
            <person name="Yu S."/>
            <person name="Liu X."/>
            <person name="Zhang Y."/>
            <person name="Hong G."/>
            <person name="Han B."/>
            <person name="Choisne N."/>
            <person name="Demange N."/>
            <person name="Orjeda G."/>
            <person name="Samain S."/>
            <person name="Cattolico L."/>
            <person name="Pelletier E."/>
            <person name="Couloux A."/>
            <person name="Segurens B."/>
            <person name="Wincker P."/>
            <person name="D'Hont A."/>
            <person name="Scarpelli C."/>
            <person name="Weissenbach J."/>
            <person name="Salanoubat M."/>
            <person name="Quetier F."/>
            <person name="Yu Y."/>
            <person name="Kim H.R."/>
            <person name="Rambo T."/>
            <person name="Currie J."/>
            <person name="Collura K."/>
            <person name="Luo M."/>
            <person name="Yang T."/>
            <person name="Ammiraju J.S.S."/>
            <person name="Engler F."/>
            <person name="Soderlund C."/>
            <person name="Wing R.A."/>
            <person name="Palmer L.E."/>
            <person name="de la Bastide M."/>
            <person name="Spiegel L."/>
            <person name="Nascimento L."/>
            <person name="Zutavern T."/>
            <person name="O'Shaughnessy A."/>
            <person name="Dike S."/>
            <person name="Dedhia N."/>
            <person name="Preston R."/>
            <person name="Balija V."/>
            <person name="McCombie W.R."/>
            <person name="Chow T."/>
            <person name="Chen H."/>
            <person name="Chung M."/>
            <person name="Chen C."/>
            <person name="Shaw J."/>
            <person name="Wu H."/>
            <person name="Hsiao K."/>
            <person name="Chao Y."/>
            <person name="Chu M."/>
            <person name="Cheng C."/>
            <person name="Hour A."/>
            <person name="Lee P."/>
            <person name="Lin S."/>
            <person name="Lin Y."/>
            <person name="Liou J."/>
            <person name="Liu S."/>
            <person name="Hsing Y."/>
            <person name="Raghuvanshi S."/>
            <person name="Mohanty A."/>
            <person name="Bharti A.K."/>
            <person name="Gaur A."/>
            <person name="Gupta V."/>
            <person name="Kumar D."/>
            <person name="Ravi V."/>
            <person name="Vij S."/>
            <person name="Kapur A."/>
            <person name="Khurana P."/>
            <person name="Khurana P."/>
            <person name="Khurana J.P."/>
            <person name="Tyagi A.K."/>
            <person name="Gaikwad K."/>
            <person name="Singh A."/>
            <person name="Dalal V."/>
            <person name="Srivastava S."/>
            <person name="Dixit A."/>
            <person name="Pal A.K."/>
            <person name="Ghazi I.A."/>
            <person name="Yadav M."/>
            <person name="Pandit A."/>
            <person name="Bhargava A."/>
            <person name="Sureshbabu K."/>
            <person name="Batra K."/>
            <person name="Sharma T.R."/>
            <person name="Mohapatra T."/>
            <person name="Singh N.K."/>
            <person name="Messing J."/>
            <person name="Nelson A.B."/>
            <person name="Fuks G."/>
            <person name="Kavchok S."/>
            <person name="Keizer G."/>
            <person name="Linton E."/>
            <person name="Llaca V."/>
            <person name="Song R."/>
            <person name="Tanyolac B."/>
            <person name="Young S."/>
            <person name="Ho-Il K."/>
            <person name="Hahn J.H."/>
            <person name="Sangsakoo G."/>
            <person name="Vanavichit A."/>
            <person name="de Mattos Luiz.A.T."/>
            <person name="Zimmer P.D."/>
            <person name="Malone G."/>
            <person name="Dellagostin O."/>
            <person name="de Oliveira A.C."/>
            <person name="Bevan M."/>
            <person name="Bancroft I."/>
            <person name="Minx P."/>
            <person name="Cordum H."/>
            <person name="Wilson R."/>
            <person name="Cheng Z."/>
            <person name="Jin W."/>
            <person name="Jiang J."/>
            <person name="Leong S.A."/>
            <person name="Iwama H."/>
            <person name="Gojobori T."/>
            <person name="Itoh T."/>
            <person name="Niimura Y."/>
            <person name="Fujii Y."/>
            <person name="Habara T."/>
            <person name="Sakai H."/>
            <person name="Sato Y."/>
            <person name="Wilson G."/>
            <person name="Kumar K."/>
            <person name="McCouch S."/>
            <person name="Juretic N."/>
            <person name="Hoen D."/>
            <person name="Wright S."/>
            <person name="Bruskiewich R."/>
            <person name="Bureau T."/>
            <person name="Miyao A."/>
            <person name="Hirochika H."/>
            <person name="Nishikawa T."/>
            <person name="Kadowaki K."/>
            <person name="Sugiura M."/>
            <person name="Burr B."/>
            <person name="Sasaki T."/>
        </authorList>
    </citation>
    <scope>NUCLEOTIDE SEQUENCE [LARGE SCALE GENOMIC DNA]</scope>
    <source>
        <strain evidence="3">cv. Nipponbare</strain>
    </source>
</reference>
<organism evidence="2 3">
    <name type="scientific">Oryza sativa subsp. japonica</name>
    <name type="common">Rice</name>
    <dbReference type="NCBI Taxonomy" id="39947"/>
    <lineage>
        <taxon>Eukaryota</taxon>
        <taxon>Viridiplantae</taxon>
        <taxon>Streptophyta</taxon>
        <taxon>Embryophyta</taxon>
        <taxon>Tracheophyta</taxon>
        <taxon>Spermatophyta</taxon>
        <taxon>Magnoliopsida</taxon>
        <taxon>Liliopsida</taxon>
        <taxon>Poales</taxon>
        <taxon>Poaceae</taxon>
        <taxon>BOP clade</taxon>
        <taxon>Oryzoideae</taxon>
        <taxon>Oryzeae</taxon>
        <taxon>Oryzinae</taxon>
        <taxon>Oryza</taxon>
        <taxon>Oryza sativa</taxon>
    </lineage>
</organism>
<evidence type="ECO:0000313" key="2">
    <source>
        <dbReference type="EMBL" id="BAS77779.1"/>
    </source>
</evidence>
<sequence length="279" mass="29823">MGGAERGGPGRNRSRPAKRRRPEQARGKAALHALPLLHHRAAAPPHSRRSGGGAEGQAEWRGGGMPRPRDELVDDTAPRTHRHDRRGGDCHVHPGAPPNPSSAPHHLPRRRAPRRRILPRVTLLVPNHTATSMHRTCATCITSLCLMVGRSSIAAAAGGPFVRDAGMGCSAPAGRRRVPLWPPPRLLPRRPAAPPLCSAHDAPLLLFFPAAAPAVDRPLTTPLRPLAPPLCSTTAPPNGFATLLRPPLYSAQWLCLAVGRPPRCSGRQLAASRHDTAPL</sequence>
<dbReference type="Proteomes" id="UP000059680">
    <property type="component" value="Chromosome 2"/>
</dbReference>
<accession>A0A0P0VGR1</accession>
<protein>
    <submittedName>
        <fullName evidence="2">Os02g0231300 protein</fullName>
    </submittedName>
</protein>